<dbReference type="Proteomes" id="UP000078546">
    <property type="component" value="Unassembled WGS sequence"/>
</dbReference>
<proteinExistence type="predicted"/>
<dbReference type="EMBL" id="FLQU01002204">
    <property type="protein sequence ID" value="SBS95904.1"/>
    <property type="molecule type" value="Genomic_DNA"/>
</dbReference>
<dbReference type="Proteomes" id="UP000078560">
    <property type="component" value="Unassembled WGS sequence"/>
</dbReference>
<reference evidence="2" key="2">
    <citation type="submission" date="2016-05" db="EMBL/GenBank/DDBJ databases">
        <authorList>
            <person name="Lavstsen T."/>
            <person name="Jespersen J.S."/>
        </authorList>
    </citation>
    <scope>NUCLEOTIDE SEQUENCE [LARGE SCALE GENOMIC DNA]</scope>
</reference>
<dbReference type="EMBL" id="FLQV01000853">
    <property type="protein sequence ID" value="SBS98506.1"/>
    <property type="molecule type" value="Genomic_DNA"/>
</dbReference>
<name>A0A1A8X2V8_PLAOA</name>
<evidence type="ECO:0000313" key="2">
    <source>
        <dbReference type="EMBL" id="SBS98506.1"/>
    </source>
</evidence>
<evidence type="ECO:0000313" key="1">
    <source>
        <dbReference type="EMBL" id="SBS95904.1"/>
    </source>
</evidence>
<reference evidence="3 4" key="1">
    <citation type="submission" date="2016-05" db="EMBL/GenBank/DDBJ databases">
        <authorList>
            <person name="Naeem Raeece"/>
        </authorList>
    </citation>
    <scope>NUCLEOTIDE SEQUENCE [LARGE SCALE GENOMIC DNA]</scope>
</reference>
<gene>
    <name evidence="2" type="ORF">POVCU1_046640</name>
    <name evidence="1" type="ORF">POVCU2_0099700</name>
</gene>
<protein>
    <submittedName>
        <fullName evidence="2">Uncharacterized protein</fullName>
    </submittedName>
</protein>
<evidence type="ECO:0000313" key="4">
    <source>
        <dbReference type="Proteomes" id="UP000078560"/>
    </source>
</evidence>
<accession>A0A1A8X2V8</accession>
<evidence type="ECO:0000313" key="3">
    <source>
        <dbReference type="Proteomes" id="UP000078546"/>
    </source>
</evidence>
<organism evidence="2 3">
    <name type="scientific">Plasmodium ovale curtisi</name>
    <dbReference type="NCBI Taxonomy" id="864141"/>
    <lineage>
        <taxon>Eukaryota</taxon>
        <taxon>Sar</taxon>
        <taxon>Alveolata</taxon>
        <taxon>Apicomplexa</taxon>
        <taxon>Aconoidasida</taxon>
        <taxon>Haemosporida</taxon>
        <taxon>Plasmodiidae</taxon>
        <taxon>Plasmodium</taxon>
        <taxon>Plasmodium (Plasmodium)</taxon>
    </lineage>
</organism>
<dbReference type="AlphaFoldDB" id="A0A1A8X2V8"/>
<sequence length="136" mass="16092">MGKLKNRKIYSTDYVLLKYWSKLFLMDPSLGSLFRATLLARSLGFLLRDACLRVFPTRKGRYFPYERCSLFYRFLGYNGYNFYVLFISDMVKSSKNEQENSNREIPILRSANIKSIIRNFDSAKYTDQDEDSCTCY</sequence>